<keyword evidence="4" id="KW-1185">Reference proteome</keyword>
<feature type="transmembrane region" description="Helical" evidence="2">
    <location>
        <begin position="15"/>
        <end position="41"/>
    </location>
</feature>
<dbReference type="EMBL" id="BLXT01008064">
    <property type="protein sequence ID" value="GFO45752.1"/>
    <property type="molecule type" value="Genomic_DNA"/>
</dbReference>
<protein>
    <submittedName>
        <fullName evidence="3">Uncharacterized protein</fullName>
    </submittedName>
</protein>
<accession>A0AAV4DN57</accession>
<name>A0AAV4DN57_9GAST</name>
<gene>
    <name evidence="3" type="ORF">PoB_007225700</name>
</gene>
<evidence type="ECO:0000313" key="4">
    <source>
        <dbReference type="Proteomes" id="UP000735302"/>
    </source>
</evidence>
<evidence type="ECO:0000256" key="2">
    <source>
        <dbReference type="SAM" id="Phobius"/>
    </source>
</evidence>
<keyword evidence="2" id="KW-1133">Transmembrane helix</keyword>
<keyword evidence="2" id="KW-0812">Transmembrane</keyword>
<dbReference type="AlphaFoldDB" id="A0AAV4DN57"/>
<evidence type="ECO:0000313" key="3">
    <source>
        <dbReference type="EMBL" id="GFO45752.1"/>
    </source>
</evidence>
<organism evidence="3 4">
    <name type="scientific">Plakobranchus ocellatus</name>
    <dbReference type="NCBI Taxonomy" id="259542"/>
    <lineage>
        <taxon>Eukaryota</taxon>
        <taxon>Metazoa</taxon>
        <taxon>Spiralia</taxon>
        <taxon>Lophotrochozoa</taxon>
        <taxon>Mollusca</taxon>
        <taxon>Gastropoda</taxon>
        <taxon>Heterobranchia</taxon>
        <taxon>Euthyneura</taxon>
        <taxon>Panpulmonata</taxon>
        <taxon>Sacoglossa</taxon>
        <taxon>Placobranchoidea</taxon>
        <taxon>Plakobranchidae</taxon>
        <taxon>Plakobranchus</taxon>
    </lineage>
</organism>
<sequence length="155" mass="17187">MFFLIIVGSHSYKRLFFIIIIIIIIITTTTAIIIIIIIIIIITTAIIIIMVITATDTTILVYTAPYLTISVVDIKQSLITRILINNLCPGAPVQARNQRLPCLKATHPHQISTLTRHVFYDDSLGLGQSDRLNDLVSPPSPGLDVPRGQFSPKNQ</sequence>
<comment type="caution">
    <text evidence="3">The sequence shown here is derived from an EMBL/GenBank/DDBJ whole genome shotgun (WGS) entry which is preliminary data.</text>
</comment>
<keyword evidence="2" id="KW-0472">Membrane</keyword>
<proteinExistence type="predicted"/>
<dbReference type="Proteomes" id="UP000735302">
    <property type="component" value="Unassembled WGS sequence"/>
</dbReference>
<evidence type="ECO:0000256" key="1">
    <source>
        <dbReference type="SAM" id="MobiDB-lite"/>
    </source>
</evidence>
<feature type="region of interest" description="Disordered" evidence="1">
    <location>
        <begin position="132"/>
        <end position="155"/>
    </location>
</feature>
<reference evidence="3 4" key="1">
    <citation type="journal article" date="2021" name="Elife">
        <title>Chloroplast acquisition without the gene transfer in kleptoplastic sea slugs, Plakobranchus ocellatus.</title>
        <authorList>
            <person name="Maeda T."/>
            <person name="Takahashi S."/>
            <person name="Yoshida T."/>
            <person name="Shimamura S."/>
            <person name="Takaki Y."/>
            <person name="Nagai Y."/>
            <person name="Toyoda A."/>
            <person name="Suzuki Y."/>
            <person name="Arimoto A."/>
            <person name="Ishii H."/>
            <person name="Satoh N."/>
            <person name="Nishiyama T."/>
            <person name="Hasebe M."/>
            <person name="Maruyama T."/>
            <person name="Minagawa J."/>
            <person name="Obokata J."/>
            <person name="Shigenobu S."/>
        </authorList>
    </citation>
    <scope>NUCLEOTIDE SEQUENCE [LARGE SCALE GENOMIC DNA]</scope>
</reference>